<accession>A0ABW8SS43</accession>
<dbReference type="InterPro" id="IPR002559">
    <property type="entry name" value="Transposase_11"/>
</dbReference>
<evidence type="ECO:0000313" key="4">
    <source>
        <dbReference type="Proteomes" id="UP001623660"/>
    </source>
</evidence>
<dbReference type="RefSeq" id="WP_406794980.1">
    <property type="nucleotide sequence ID" value="NZ_JBJHZX010000118.1"/>
</dbReference>
<evidence type="ECO:0000259" key="2">
    <source>
        <dbReference type="Pfam" id="PF01609"/>
    </source>
</evidence>
<dbReference type="InterPro" id="IPR012337">
    <property type="entry name" value="RNaseH-like_sf"/>
</dbReference>
<dbReference type="Pfam" id="PF01609">
    <property type="entry name" value="DDE_Tnp_1"/>
    <property type="match status" value="1"/>
</dbReference>
<keyword evidence="4" id="KW-1185">Reference proteome</keyword>
<evidence type="ECO:0000313" key="3">
    <source>
        <dbReference type="EMBL" id="MFL0198867.1"/>
    </source>
</evidence>
<gene>
    <name evidence="3" type="ORF">ACJDU8_25445</name>
</gene>
<dbReference type="PANTHER" id="PTHR35404:SF8">
    <property type="entry name" value="TRANSPOSASE OF TN10"/>
    <property type="match status" value="1"/>
</dbReference>
<keyword evidence="1" id="KW-0812">Transmembrane</keyword>
<feature type="transmembrane region" description="Helical" evidence="1">
    <location>
        <begin position="295"/>
        <end position="314"/>
    </location>
</feature>
<keyword evidence="1" id="KW-1133">Transmembrane helix</keyword>
<protein>
    <submittedName>
        <fullName evidence="3">Transposase</fullName>
    </submittedName>
</protein>
<organism evidence="3 4">
    <name type="scientific">Candidatus Clostridium eludens</name>
    <dbReference type="NCBI Taxonomy" id="3381663"/>
    <lineage>
        <taxon>Bacteria</taxon>
        <taxon>Bacillati</taxon>
        <taxon>Bacillota</taxon>
        <taxon>Clostridia</taxon>
        <taxon>Eubacteriales</taxon>
        <taxon>Clostridiaceae</taxon>
        <taxon>Clostridium</taxon>
    </lineage>
</organism>
<dbReference type="EMBL" id="JBJHZX010000118">
    <property type="protein sequence ID" value="MFL0198867.1"/>
    <property type="molecule type" value="Genomic_DNA"/>
</dbReference>
<feature type="domain" description="Transposase IS4-like" evidence="2">
    <location>
        <begin position="153"/>
        <end position="287"/>
    </location>
</feature>
<keyword evidence="1" id="KW-0472">Membrane</keyword>
<sequence length="373" mass="44186">MLNTQEYIITELKKNLESMIFLTAPRLRILVAIIIGIIDSGSVVLSKIAQELKSDFSEATEASKVKRIFRFLTNDKINTDIVQYHFARTLLKKYKNHSGKVHIIFDHTTKEDVFTILQFSLRVDNRVIPLWHKIFEYQDKKNKEFEHVYEGLKVVHELLSPYNFDVILLADRGFRSVELFKFIDEELKWKYAIRCISTTNVRISNKPGIKKLSDIKIKANKRKSFEKVLLTEEKYECNLGVALAEDNDVWYIATNMKPQKAINEYQKRFDIEEAFRDLKSNGFNMEDSWSKGITYFNNLYLCLSTAYTWLIILGKICTKNKKNKELGAVRINKNKKTIRVYSLFRVGLKWFKRCYNDYRKKYRLNFDFILHEK</sequence>
<name>A0ABW8SS43_9CLOT</name>
<reference evidence="3 4" key="1">
    <citation type="submission" date="2024-11" db="EMBL/GenBank/DDBJ databases">
        <authorList>
            <person name="Heng Y.C."/>
            <person name="Lim A.C.H."/>
            <person name="Lee J.K.Y."/>
            <person name="Kittelmann S."/>
        </authorList>
    </citation>
    <scope>NUCLEOTIDE SEQUENCE [LARGE SCALE GENOMIC DNA]</scope>
    <source>
        <strain evidence="3 4">WILCCON 0269</strain>
    </source>
</reference>
<dbReference type="Proteomes" id="UP001623660">
    <property type="component" value="Unassembled WGS sequence"/>
</dbReference>
<proteinExistence type="predicted"/>
<comment type="caution">
    <text evidence="3">The sequence shown here is derived from an EMBL/GenBank/DDBJ whole genome shotgun (WGS) entry which is preliminary data.</text>
</comment>
<evidence type="ECO:0000256" key="1">
    <source>
        <dbReference type="SAM" id="Phobius"/>
    </source>
</evidence>
<dbReference type="SUPFAM" id="SSF53098">
    <property type="entry name" value="Ribonuclease H-like"/>
    <property type="match status" value="1"/>
</dbReference>
<dbReference type="PANTHER" id="PTHR35404">
    <property type="entry name" value="TRANSPOSASE OF TN10"/>
    <property type="match status" value="1"/>
</dbReference>